<evidence type="ECO:0000313" key="3">
    <source>
        <dbReference type="Proteomes" id="UP000233080"/>
    </source>
</evidence>
<reference evidence="2" key="1">
    <citation type="submission" date="2025-08" db="UniProtKB">
        <authorList>
            <consortium name="Ensembl"/>
        </authorList>
    </citation>
    <scope>IDENTIFICATION</scope>
</reference>
<dbReference type="InterPro" id="IPR050169">
    <property type="entry name" value="Krueppel_C2H2_ZnF"/>
</dbReference>
<dbReference type="PANTHER" id="PTHR23232">
    <property type="entry name" value="KRAB DOMAIN C2H2 ZINC FINGER"/>
    <property type="match status" value="1"/>
</dbReference>
<dbReference type="InterPro" id="IPR001909">
    <property type="entry name" value="KRAB"/>
</dbReference>
<evidence type="ECO:0000259" key="1">
    <source>
        <dbReference type="PROSITE" id="PS50805"/>
    </source>
</evidence>
<feature type="domain" description="KRAB" evidence="1">
    <location>
        <begin position="1"/>
        <end position="76"/>
    </location>
</feature>
<protein>
    <recommendedName>
        <fullName evidence="1">KRAB domain-containing protein</fullName>
    </recommendedName>
</protein>
<name>A0A2K5JK87_COLAP</name>
<reference evidence="2" key="2">
    <citation type="submission" date="2025-09" db="UniProtKB">
        <authorList>
            <consortium name="Ensembl"/>
        </authorList>
    </citation>
    <scope>IDENTIFICATION</scope>
</reference>
<dbReference type="SUPFAM" id="SSF109640">
    <property type="entry name" value="KRAB domain (Kruppel-associated box)"/>
    <property type="match status" value="1"/>
</dbReference>
<evidence type="ECO:0000313" key="2">
    <source>
        <dbReference type="Ensembl" id="ENSCANP00000029246.1"/>
    </source>
</evidence>
<dbReference type="PROSITE" id="PS50805">
    <property type="entry name" value="KRAB"/>
    <property type="match status" value="1"/>
</dbReference>
<dbReference type="GO" id="GO:0006355">
    <property type="term" value="P:regulation of DNA-templated transcription"/>
    <property type="evidence" value="ECO:0007669"/>
    <property type="project" value="InterPro"/>
</dbReference>
<proteinExistence type="predicted"/>
<keyword evidence="3" id="KW-1185">Reference proteome</keyword>
<dbReference type="SMART" id="SM00349">
    <property type="entry name" value="KRAB"/>
    <property type="match status" value="1"/>
</dbReference>
<dbReference type="PANTHER" id="PTHR23232:SF86">
    <property type="entry name" value="KRAB DOMAIN-CONTAINING PROTEIN"/>
    <property type="match status" value="1"/>
</dbReference>
<accession>A0A2K5JK87</accession>
<dbReference type="Proteomes" id="UP000233080">
    <property type="component" value="Unassembled WGS sequence"/>
</dbReference>
<organism evidence="2 3">
    <name type="scientific">Colobus angolensis palliatus</name>
    <name type="common">Peters' Angolan colobus</name>
    <dbReference type="NCBI Taxonomy" id="336983"/>
    <lineage>
        <taxon>Eukaryota</taxon>
        <taxon>Metazoa</taxon>
        <taxon>Chordata</taxon>
        <taxon>Craniata</taxon>
        <taxon>Vertebrata</taxon>
        <taxon>Euteleostomi</taxon>
        <taxon>Mammalia</taxon>
        <taxon>Eutheria</taxon>
        <taxon>Euarchontoglires</taxon>
        <taxon>Primates</taxon>
        <taxon>Haplorrhini</taxon>
        <taxon>Catarrhini</taxon>
        <taxon>Cercopithecidae</taxon>
        <taxon>Colobinae</taxon>
        <taxon>Colobus</taxon>
    </lineage>
</organism>
<dbReference type="CDD" id="cd07765">
    <property type="entry name" value="KRAB_A-box"/>
    <property type="match status" value="1"/>
</dbReference>
<dbReference type="InterPro" id="IPR036051">
    <property type="entry name" value="KRAB_dom_sf"/>
</dbReference>
<dbReference type="Pfam" id="PF01352">
    <property type="entry name" value="KRAB"/>
    <property type="match status" value="1"/>
</dbReference>
<dbReference type="Gene3D" id="6.10.140.140">
    <property type="match status" value="1"/>
</dbReference>
<dbReference type="Ensembl" id="ENSCANT00000052380.1">
    <property type="protein sequence ID" value="ENSCANP00000029246.1"/>
    <property type="gene ID" value="ENSCANG00000038194.1"/>
</dbReference>
<dbReference type="AlphaFoldDB" id="A0A2K5JK87"/>
<sequence>RDVAIEFSLKEWHCLDTAQRNLYRDMMSENYRNLVFLARPDHLSGVKKIKPLTMKRHEMIAKHSGPGTVVALICNPKILGGQDRRSPGAQKFETSLGNIERPLSLSIYIYIN</sequence>